<gene>
    <name evidence="1" type="ORF">C5L23_000398</name>
</gene>
<sequence length="312" mass="36510">MDENKPLTPEIKALMNRSQTEIDQENWHDASQTLSELYESLPTFEVNYKLVTTLFMDEQYQLAGSYADDFLGEYLEYEDNFRMLVALSVKTQNFVYAHQLIMLWDDGDDGKLQQTLLNEVKEAENKAKDKMAATFQTISRQFYHMSDYDIAEQRSRYESARHLPVADFIKGARFLLLDPYTLPVIRATLLDDLQKLNINEVIQYRWLDNDIYTVNLSEINALTDNTVFLDIANELEQQVGQNDPNAMTALTHELRLELTLLYPRIAEVITDAKQWVAVSLSHYYQRSMPDEPKQQSEWHHKVLQMTMNIFKN</sequence>
<keyword evidence="2" id="KW-1185">Reference proteome</keyword>
<dbReference type="STRING" id="907931.GCA_000165675_00943"/>
<dbReference type="Proteomes" id="UP000295681">
    <property type="component" value="Unassembled WGS sequence"/>
</dbReference>
<organism evidence="1 2">
    <name type="scientific">Leuconostoc fallax</name>
    <dbReference type="NCBI Taxonomy" id="1251"/>
    <lineage>
        <taxon>Bacteria</taxon>
        <taxon>Bacillati</taxon>
        <taxon>Bacillota</taxon>
        <taxon>Bacilli</taxon>
        <taxon>Lactobacillales</taxon>
        <taxon>Lactobacillaceae</taxon>
        <taxon>Leuconostoc</taxon>
    </lineage>
</organism>
<name>A0A4R5N853_9LACO</name>
<evidence type="ECO:0000313" key="1">
    <source>
        <dbReference type="EMBL" id="TDG68092.1"/>
    </source>
</evidence>
<dbReference type="EMBL" id="PUFI01000014">
    <property type="protein sequence ID" value="TDG68092.1"/>
    <property type="molecule type" value="Genomic_DNA"/>
</dbReference>
<proteinExistence type="predicted"/>
<protein>
    <recommendedName>
        <fullName evidence="3">Type I restriction endonuclease subunit R</fullName>
    </recommendedName>
</protein>
<comment type="caution">
    <text evidence="1">The sequence shown here is derived from an EMBL/GenBank/DDBJ whole genome shotgun (WGS) entry which is preliminary data.</text>
</comment>
<dbReference type="AlphaFoldDB" id="A0A4R5N853"/>
<reference evidence="1 2" key="1">
    <citation type="journal article" date="2019" name="Appl. Microbiol. Biotechnol.">
        <title>Uncovering carbohydrate metabolism through a genotype-phenotype association study of 56 lactic acid bacteria genomes.</title>
        <authorList>
            <person name="Buron-Moles G."/>
            <person name="Chailyan A."/>
            <person name="Dolejs I."/>
            <person name="Forster J."/>
            <person name="Miks M.H."/>
        </authorList>
    </citation>
    <scope>NUCLEOTIDE SEQUENCE [LARGE SCALE GENOMIC DNA]</scope>
    <source>
        <strain evidence="1 2">ATCC 700006</strain>
    </source>
</reference>
<dbReference type="RefSeq" id="WP_010007768.1">
    <property type="nucleotide sequence ID" value="NZ_JAGYGP010000001.1"/>
</dbReference>
<evidence type="ECO:0000313" key="2">
    <source>
        <dbReference type="Proteomes" id="UP000295681"/>
    </source>
</evidence>
<accession>A0A4R5N853</accession>
<evidence type="ECO:0008006" key="3">
    <source>
        <dbReference type="Google" id="ProtNLM"/>
    </source>
</evidence>